<dbReference type="PANTHER" id="PTHR30458:SF0">
    <property type="entry name" value="1,2-PHENYLACETYL-COA EPOXIDASE, SUBUNIT C"/>
    <property type="match status" value="1"/>
</dbReference>
<reference evidence="1" key="2">
    <citation type="journal article" date="2008" name="Arch. Microbiol.">
        <title>Genetic analysis of phenylacetic acid catabolism in Arthrobacter oxydans CECT386.</title>
        <authorList>
            <person name="Navarro-Llorens J.M."/>
            <person name="Drzyzga O."/>
            <person name="Perera J."/>
        </authorList>
    </citation>
    <scope>NUCLEOTIDE SEQUENCE</scope>
    <source>
        <strain evidence="1">CECT 386</strain>
    </source>
</reference>
<dbReference type="PANTHER" id="PTHR30458">
    <property type="entry name" value="PHENYLACETIC ACID DEGRADATION PROTEIN PAA"/>
    <property type="match status" value="1"/>
</dbReference>
<evidence type="ECO:0000313" key="1">
    <source>
        <dbReference type="EMBL" id="ABR13627.1"/>
    </source>
</evidence>
<dbReference type="SUPFAM" id="SSF47240">
    <property type="entry name" value="Ferritin-like"/>
    <property type="match status" value="1"/>
</dbReference>
<dbReference type="InterPro" id="IPR009078">
    <property type="entry name" value="Ferritin-like_SF"/>
</dbReference>
<sequence length="286" mass="31482">MSEANASATRITPGNALRPEDIALEVRTGLAKPSEDTAEYALRLGDDALILAQRLGHWISRAPELEEDIALGNIALDQLGHARSFLSYAGGAMVNDDGSAKSEDDLAYFRHEHEFRSVQLFEQPNGDFAATIARQFVVSYYQFLLYSRLTESKDATLAAIAAKAVKEVDYHRDHAAQWVLRLAGGTEESRKRMIHGLRIMWPYVEELFRDDDLTGRLAEAGIAVAPSSLKEDFDRLTGEVLTEAGLEVPDVPAAPGGGRQGRHSEHLGYILAEMQVLAREHPGASW</sequence>
<proteinExistence type="predicted"/>
<dbReference type="EMBL" id="EF607280">
    <property type="protein sequence ID" value="ABR13627.1"/>
    <property type="molecule type" value="Genomic_DNA"/>
</dbReference>
<dbReference type="Gene3D" id="1.20.1260.10">
    <property type="match status" value="1"/>
</dbReference>
<dbReference type="InterPro" id="IPR011882">
    <property type="entry name" value="PaaC"/>
</dbReference>
<dbReference type="InterPro" id="IPR052703">
    <property type="entry name" value="Aromatic_CoA_ox/epox"/>
</dbReference>
<dbReference type="InterPro" id="IPR007814">
    <property type="entry name" value="PaaA_PaaC"/>
</dbReference>
<name>A6N3S2_PSEOX</name>
<dbReference type="Pfam" id="PF05138">
    <property type="entry name" value="PaaA_PaaC"/>
    <property type="match status" value="1"/>
</dbReference>
<accession>A6N3S2</accession>
<organism evidence="1">
    <name type="scientific">Pseudarthrobacter oxydans</name>
    <name type="common">Arthrobacter oxydans</name>
    <dbReference type="NCBI Taxonomy" id="1671"/>
    <lineage>
        <taxon>Bacteria</taxon>
        <taxon>Bacillati</taxon>
        <taxon>Actinomycetota</taxon>
        <taxon>Actinomycetes</taxon>
        <taxon>Micrococcales</taxon>
        <taxon>Micrococcaceae</taxon>
        <taxon>Pseudarthrobacter</taxon>
    </lineage>
</organism>
<dbReference type="GO" id="GO:0005829">
    <property type="term" value="C:cytosol"/>
    <property type="evidence" value="ECO:0007669"/>
    <property type="project" value="TreeGrafter"/>
</dbReference>
<dbReference type="GO" id="GO:0010124">
    <property type="term" value="P:phenylacetate catabolic process"/>
    <property type="evidence" value="ECO:0007669"/>
    <property type="project" value="InterPro"/>
</dbReference>
<dbReference type="InterPro" id="IPR012347">
    <property type="entry name" value="Ferritin-like"/>
</dbReference>
<dbReference type="NCBIfam" id="TIGR02158">
    <property type="entry name" value="PA_CoA_Oxy3"/>
    <property type="match status" value="1"/>
</dbReference>
<dbReference type="RefSeq" id="WP_377087040.1">
    <property type="nucleotide sequence ID" value="NZ_JBHMBQ010000011.1"/>
</dbReference>
<dbReference type="PIRSF" id="PIRSF037834">
    <property type="entry name" value="PA_CoA_Oase3"/>
    <property type="match status" value="1"/>
</dbReference>
<dbReference type="AlphaFoldDB" id="A6N3S2"/>
<protein>
    <submittedName>
        <fullName evidence="1">PaaI</fullName>
    </submittedName>
</protein>
<reference evidence="1" key="1">
    <citation type="submission" date="2007-05" db="EMBL/GenBank/DDBJ databases">
        <authorList>
            <person name="Navarro-LLorens J.M."/>
            <person name="Perera J."/>
            <person name="Drzyzga O."/>
        </authorList>
    </citation>
    <scope>NUCLEOTIDE SEQUENCE</scope>
    <source>
        <strain evidence="1">CECT 386</strain>
    </source>
</reference>
<gene>
    <name evidence="1" type="primary">paaI</name>
</gene>